<keyword evidence="1" id="KW-0472">Membrane</keyword>
<evidence type="ECO:0000313" key="2">
    <source>
        <dbReference type="EMBL" id="GBN93386.1"/>
    </source>
</evidence>
<gene>
    <name evidence="2" type="ORF">AVEN_162423_1</name>
</gene>
<keyword evidence="1" id="KW-0812">Transmembrane</keyword>
<reference evidence="2 3" key="1">
    <citation type="journal article" date="2019" name="Sci. Rep.">
        <title>Orb-weaving spider Araneus ventricosus genome elucidates the spidroin gene catalogue.</title>
        <authorList>
            <person name="Kono N."/>
            <person name="Nakamura H."/>
            <person name="Ohtoshi R."/>
            <person name="Moran D.A.P."/>
            <person name="Shinohara A."/>
            <person name="Yoshida Y."/>
            <person name="Fujiwara M."/>
            <person name="Mori M."/>
            <person name="Tomita M."/>
            <person name="Arakawa K."/>
        </authorList>
    </citation>
    <scope>NUCLEOTIDE SEQUENCE [LARGE SCALE GENOMIC DNA]</scope>
</reference>
<evidence type="ECO:0000313" key="3">
    <source>
        <dbReference type="Proteomes" id="UP000499080"/>
    </source>
</evidence>
<dbReference type="Proteomes" id="UP000499080">
    <property type="component" value="Unassembled WGS sequence"/>
</dbReference>
<organism evidence="2 3">
    <name type="scientific">Araneus ventricosus</name>
    <name type="common">Orbweaver spider</name>
    <name type="synonym">Epeira ventricosa</name>
    <dbReference type="NCBI Taxonomy" id="182803"/>
    <lineage>
        <taxon>Eukaryota</taxon>
        <taxon>Metazoa</taxon>
        <taxon>Ecdysozoa</taxon>
        <taxon>Arthropoda</taxon>
        <taxon>Chelicerata</taxon>
        <taxon>Arachnida</taxon>
        <taxon>Araneae</taxon>
        <taxon>Araneomorphae</taxon>
        <taxon>Entelegynae</taxon>
        <taxon>Araneoidea</taxon>
        <taxon>Araneidae</taxon>
        <taxon>Araneus</taxon>
    </lineage>
</organism>
<keyword evidence="3" id="KW-1185">Reference proteome</keyword>
<keyword evidence="1" id="KW-1133">Transmembrane helix</keyword>
<dbReference type="AlphaFoldDB" id="A0A4Y2T1K6"/>
<evidence type="ECO:0000256" key="1">
    <source>
        <dbReference type="SAM" id="Phobius"/>
    </source>
</evidence>
<name>A0A4Y2T1K6_ARAVE</name>
<accession>A0A4Y2T1K6</accession>
<protein>
    <submittedName>
        <fullName evidence="2">Uncharacterized protein</fullName>
    </submittedName>
</protein>
<proteinExistence type="predicted"/>
<feature type="transmembrane region" description="Helical" evidence="1">
    <location>
        <begin position="20"/>
        <end position="45"/>
    </location>
</feature>
<comment type="caution">
    <text evidence="2">The sequence shown here is derived from an EMBL/GenBank/DDBJ whole genome shotgun (WGS) entry which is preliminary data.</text>
</comment>
<dbReference type="EMBL" id="BGPR01024920">
    <property type="protein sequence ID" value="GBN93386.1"/>
    <property type="molecule type" value="Genomic_DNA"/>
</dbReference>
<sequence>MKHLDRKKRAWLDPETLYSFGYHKVMIIIIVWGISVTSSHMILILKCTFLTRTFLNLGSFNDMGMVPSRHCSVRGRRFSELESEMLAEYCWSLVNFYFRGTKASTE</sequence>